<dbReference type="InterPro" id="IPR025297">
    <property type="entry name" value="DUF4159"/>
</dbReference>
<reference evidence="2" key="1">
    <citation type="submission" date="2022-11" db="EMBL/GenBank/DDBJ databases">
        <title>The characterization of three novel Bacteroidetes species and genomic analysis of their roles in tidal elemental geochemical cycles.</title>
        <authorList>
            <person name="Ma K.-J."/>
        </authorList>
    </citation>
    <scope>NUCLEOTIDE SEQUENCE</scope>
    <source>
        <strain evidence="2">M415</strain>
    </source>
</reference>
<evidence type="ECO:0000259" key="1">
    <source>
        <dbReference type="Pfam" id="PF13709"/>
    </source>
</evidence>
<feature type="domain" description="DUF4159" evidence="1">
    <location>
        <begin position="33"/>
        <end position="223"/>
    </location>
</feature>
<dbReference type="Gene3D" id="3.40.50.12140">
    <property type="entry name" value="Domain of unknown function DUF4159"/>
    <property type="match status" value="1"/>
</dbReference>
<protein>
    <submittedName>
        <fullName evidence="2">DUF4159 domain-containing protein</fullName>
    </submittedName>
</protein>
<name>A0AAE3MLZ6_9FLAO</name>
<accession>A0AAE3MLZ6</accession>
<sequence>MLTFEAMGKLGLKILLTSLFVFVSSQKGLAQEIAILKYGGGGDWYSNPTALPNLIAFCNQNIDTAIKEKPQTVAAGDEAIFQYPFLHMTGHGNVYFSDEEANNLRMYLISGGFLHIDDNYGMEPYLREALKKVFPNTELEELAGNHPIFEQSYSFPDGLPKIHEHDGKRPQALGIFHEDRLVLLFTLESDLGDGWEDAEVHNDPEEMRTKALQMGANIVQYAFKN</sequence>
<dbReference type="EMBL" id="JAPFQP010000003">
    <property type="protein sequence ID" value="MCX2719898.1"/>
    <property type="molecule type" value="Genomic_DNA"/>
</dbReference>
<evidence type="ECO:0000313" key="3">
    <source>
        <dbReference type="Proteomes" id="UP001207116"/>
    </source>
</evidence>
<dbReference type="AlphaFoldDB" id="A0AAE3MLZ6"/>
<dbReference type="RefSeq" id="WP_266013112.1">
    <property type="nucleotide sequence ID" value="NZ_JAPFQP010000003.1"/>
</dbReference>
<gene>
    <name evidence="2" type="ORF">OO016_09815</name>
</gene>
<organism evidence="2 3">
    <name type="scientific">Lentiprolixibacter aurantiacus</name>
    <dbReference type="NCBI Taxonomy" id="2993939"/>
    <lineage>
        <taxon>Bacteria</taxon>
        <taxon>Pseudomonadati</taxon>
        <taxon>Bacteroidota</taxon>
        <taxon>Flavobacteriia</taxon>
        <taxon>Flavobacteriales</taxon>
        <taxon>Flavobacteriaceae</taxon>
        <taxon>Lentiprolixibacter</taxon>
    </lineage>
</organism>
<keyword evidence="3" id="KW-1185">Reference proteome</keyword>
<proteinExistence type="predicted"/>
<dbReference type="Pfam" id="PF13709">
    <property type="entry name" value="DUF4159"/>
    <property type="match status" value="1"/>
</dbReference>
<evidence type="ECO:0000313" key="2">
    <source>
        <dbReference type="EMBL" id="MCX2719898.1"/>
    </source>
</evidence>
<dbReference type="Proteomes" id="UP001207116">
    <property type="component" value="Unassembled WGS sequence"/>
</dbReference>
<comment type="caution">
    <text evidence="2">The sequence shown here is derived from an EMBL/GenBank/DDBJ whole genome shotgun (WGS) entry which is preliminary data.</text>
</comment>